<proteinExistence type="predicted"/>
<feature type="region of interest" description="Disordered" evidence="1">
    <location>
        <begin position="107"/>
        <end position="131"/>
    </location>
</feature>
<reference evidence="2 3" key="1">
    <citation type="journal article" date="2019" name="Commun. Biol.">
        <title>The bagworm genome reveals a unique fibroin gene that provides high tensile strength.</title>
        <authorList>
            <person name="Kono N."/>
            <person name="Nakamura H."/>
            <person name="Ohtoshi R."/>
            <person name="Tomita M."/>
            <person name="Numata K."/>
            <person name="Arakawa K."/>
        </authorList>
    </citation>
    <scope>NUCLEOTIDE SEQUENCE [LARGE SCALE GENOMIC DNA]</scope>
</reference>
<evidence type="ECO:0000256" key="1">
    <source>
        <dbReference type="SAM" id="MobiDB-lite"/>
    </source>
</evidence>
<sequence>MSSKEGDLYHKLLLAYEGSHADLPAQLCQKNANEIWKTAKEKLKNKEKFIEHINDVIRELKVKATKKKATMLSYFTQDSNVVASSTCSSLMESIVAVAGRESTAVKRKMSNTHDEQSQNTDKETVETSSTEPDKTLVDLVITKNVPSKPAQETLMKKIGLLQQRINVLTEARDTDIAKDDVHDEIKKLRKELKEEKCLKKKKTLLSVQKNFEPKKNWRKLNVREIILLQHNLELALDSPL</sequence>
<protein>
    <submittedName>
        <fullName evidence="2">Uncharacterized protein</fullName>
    </submittedName>
</protein>
<dbReference type="OrthoDB" id="2433005at2759"/>
<keyword evidence="3" id="KW-1185">Reference proteome</keyword>
<dbReference type="Proteomes" id="UP000299102">
    <property type="component" value="Unassembled WGS sequence"/>
</dbReference>
<dbReference type="AlphaFoldDB" id="A0A4C1X2Q9"/>
<accession>A0A4C1X2Q9</accession>
<organism evidence="2 3">
    <name type="scientific">Eumeta variegata</name>
    <name type="common">Bagworm moth</name>
    <name type="synonym">Eumeta japonica</name>
    <dbReference type="NCBI Taxonomy" id="151549"/>
    <lineage>
        <taxon>Eukaryota</taxon>
        <taxon>Metazoa</taxon>
        <taxon>Ecdysozoa</taxon>
        <taxon>Arthropoda</taxon>
        <taxon>Hexapoda</taxon>
        <taxon>Insecta</taxon>
        <taxon>Pterygota</taxon>
        <taxon>Neoptera</taxon>
        <taxon>Endopterygota</taxon>
        <taxon>Lepidoptera</taxon>
        <taxon>Glossata</taxon>
        <taxon>Ditrysia</taxon>
        <taxon>Tineoidea</taxon>
        <taxon>Psychidae</taxon>
        <taxon>Oiketicinae</taxon>
        <taxon>Eumeta</taxon>
    </lineage>
</organism>
<dbReference type="EMBL" id="BGZK01000697">
    <property type="protein sequence ID" value="GBP56624.1"/>
    <property type="molecule type" value="Genomic_DNA"/>
</dbReference>
<evidence type="ECO:0000313" key="3">
    <source>
        <dbReference type="Proteomes" id="UP000299102"/>
    </source>
</evidence>
<feature type="compositionally biased region" description="Basic and acidic residues" evidence="1">
    <location>
        <begin position="111"/>
        <end position="131"/>
    </location>
</feature>
<comment type="caution">
    <text evidence="2">The sequence shown here is derived from an EMBL/GenBank/DDBJ whole genome shotgun (WGS) entry which is preliminary data.</text>
</comment>
<gene>
    <name evidence="2" type="ORF">EVAR_33255_1</name>
</gene>
<dbReference type="STRING" id="151549.A0A4C1X2Q9"/>
<name>A0A4C1X2Q9_EUMVA</name>
<evidence type="ECO:0000313" key="2">
    <source>
        <dbReference type="EMBL" id="GBP56624.1"/>
    </source>
</evidence>